<dbReference type="GO" id="GO:0010997">
    <property type="term" value="F:anaphase-promoting complex binding"/>
    <property type="evidence" value="ECO:0007669"/>
    <property type="project" value="TreeGrafter"/>
</dbReference>
<accession>A0A2L2TXW3</accession>
<feature type="compositionally biased region" description="Acidic residues" evidence="4">
    <location>
        <begin position="1044"/>
        <end position="1056"/>
    </location>
</feature>
<evidence type="ECO:0000259" key="5">
    <source>
        <dbReference type="Pfam" id="PF09444"/>
    </source>
</evidence>
<feature type="compositionally biased region" description="Basic and acidic residues" evidence="4">
    <location>
        <begin position="1144"/>
        <end position="1160"/>
    </location>
</feature>
<dbReference type="PANTHER" id="PTHR14396">
    <property type="entry name" value="CLASPIN"/>
    <property type="match status" value="1"/>
</dbReference>
<feature type="compositionally biased region" description="Basic and acidic residues" evidence="4">
    <location>
        <begin position="113"/>
        <end position="129"/>
    </location>
</feature>
<feature type="region of interest" description="Disordered" evidence="4">
    <location>
        <begin position="1210"/>
        <end position="1274"/>
    </location>
</feature>
<feature type="domain" description="DNA replication checkpoint mediator MRC1" evidence="5">
    <location>
        <begin position="900"/>
        <end position="1039"/>
    </location>
</feature>
<evidence type="ECO:0000256" key="3">
    <source>
        <dbReference type="ARBA" id="ARBA00023242"/>
    </source>
</evidence>
<dbReference type="Proteomes" id="UP000245910">
    <property type="component" value="Chromosome I"/>
</dbReference>
<feature type="region of interest" description="Disordered" evidence="4">
    <location>
        <begin position="1"/>
        <end position="388"/>
    </location>
</feature>
<feature type="compositionally biased region" description="Acidic residues" evidence="4">
    <location>
        <begin position="240"/>
        <end position="255"/>
    </location>
</feature>
<feature type="compositionally biased region" description="Basic and acidic residues" evidence="4">
    <location>
        <begin position="41"/>
        <end position="57"/>
    </location>
</feature>
<dbReference type="PANTHER" id="PTHR14396:SF10">
    <property type="entry name" value="CLASPIN"/>
    <property type="match status" value="1"/>
</dbReference>
<dbReference type="KEGG" id="fvn:FVRRES_03342"/>
<evidence type="ECO:0000256" key="2">
    <source>
        <dbReference type="ARBA" id="ARBA00022553"/>
    </source>
</evidence>
<sequence>MATPFRASTPVSSGGFPEQLSPRSRMQAELAAIESSDDEESPSKKTTKDVSLKRLDLPQRPTQDEDASYESEKEMTRPRGKLAARMQGIAQPAQLEEDNSNQNTTARDRVKKRFEQDEKEVRQAGEEHNVGMPDASSEDGTPVARRRPTRKAPSSPAARNTFRSPSPGLFLVESSPVRPSPSKSTQDNSDSDEGLPATKFARMAALLERQRQKKSAEESAKEAEHAEKRMKREKLPQEIEQMESDDDDSGITDDEGGIRLTQTGRPSARKASKKAIEEMNRETQRMSRNMQLKHQAKTRKKISKNSLFERFNFRPAGGIDPKVASSSRGPTPHSDVEMQDADTPPSSPPVSKETVQPTEPVAQDDKFDLPTIDELAKTTKPKLDKGKGKVIETTTEHAQPTQKPKRQFRVKLLPVRANVTLVDSDDELEITTTTKDRIRAVFDMAPTKKAQEPNSIQTLRALAQVKSPGKETRRKNENHGMTPSELQMYLQQKARQQAKVERDRRLDMLKAQGVVIQTAEEREREMQQVDDIVAKHREEAQRIMQEERAAAKEKRENGEVDPLAWDDSDDEEYQASADEADAEASAVELSGSEDEDDEADGNSMIEGEAEDGESEASTGEEEEDATPVASQDVHDDADELPVASKRRIRKPIVLTDDEEENLVEMTPKSKPQTTLHTSPTVPNTQSPTAPRSVLRSAKKNFIPGLPVQGAAGLGLTQIFAGTMDDSQVDAENGPTQSMMPDFDHFPDSNFSATMDEPMEDMVMDSQKDDTQKTTQGVHLNFSQSQMRSLDSLLREESTQISDMIDFTQDEGLQHQTPLKNRFVEAPDSTVETMVVDQEDPIQASPLVRRGRLRRRMDTSERIEETPEPVAAEKSDTAFHMLKEGAKQEKKKQAQAKFDHKKSKAKEMVQDQAEESEDEYAGLGGVDGEDSDNESVASLKEIIDDAAGNDVDEAKLAAFYADRERADDEKQVEKLFKDITTGMLRRKRGAGYDLDDSDDDGEARRRMKRRQFAKMQQALFADERVKKIAENPGNQAFLKTIEDRGSDDEMDFLDAPEEANKSSQSQSQSQDDEGSKTRTVPDSQPQRILGPADNRAPAYLRRTKDGKKPSNIGEVRETLSDLLEEPHGSIIPATEVGSDSEGEEEAHGQARSDKENDESSPRRGSVAVVDRISLKRNSSSNASTSRLAFATASSSSFKVPALLRRATANSFVSGTASTSSSGTSTPASGFGEEAKIKKGASKKSGVHAFARDSERRAKLVQNERKREERKVKGAEKRIGVVGGLLGKGSFD</sequence>
<dbReference type="Pfam" id="PF09444">
    <property type="entry name" value="MRC1"/>
    <property type="match status" value="1"/>
</dbReference>
<feature type="compositionally biased region" description="Polar residues" evidence="4">
    <location>
        <begin position="1174"/>
        <end position="1192"/>
    </location>
</feature>
<evidence type="ECO:0000313" key="7">
    <source>
        <dbReference type="Proteomes" id="UP000245910"/>
    </source>
</evidence>
<feature type="compositionally biased region" description="Acidic residues" evidence="4">
    <location>
        <begin position="564"/>
        <end position="582"/>
    </location>
</feature>
<protein>
    <recommendedName>
        <fullName evidence="5">DNA replication checkpoint mediator MRC1 domain-containing protein</fullName>
    </recommendedName>
</protein>
<evidence type="ECO:0000256" key="1">
    <source>
        <dbReference type="ARBA" id="ARBA00004123"/>
    </source>
</evidence>
<feature type="compositionally biased region" description="Basic and acidic residues" evidence="4">
    <location>
        <begin position="363"/>
        <end position="388"/>
    </location>
</feature>
<feature type="region of interest" description="Disordered" evidence="4">
    <location>
        <begin position="855"/>
        <end position="934"/>
    </location>
</feature>
<dbReference type="InterPro" id="IPR018564">
    <property type="entry name" value="Repl_chkpnt_MRC1_dom"/>
</dbReference>
<feature type="region of interest" description="Disordered" evidence="4">
    <location>
        <begin position="985"/>
        <end position="1009"/>
    </location>
</feature>
<dbReference type="OrthoDB" id="2130597at2759"/>
<feature type="compositionally biased region" description="Basic and acidic residues" evidence="4">
    <location>
        <begin position="274"/>
        <end position="285"/>
    </location>
</feature>
<feature type="compositionally biased region" description="Basic residues" evidence="4">
    <location>
        <begin position="294"/>
        <end position="303"/>
    </location>
</feature>
<organism evidence="6 7">
    <name type="scientific">Fusarium venenatum</name>
    <dbReference type="NCBI Taxonomy" id="56646"/>
    <lineage>
        <taxon>Eukaryota</taxon>
        <taxon>Fungi</taxon>
        <taxon>Dikarya</taxon>
        <taxon>Ascomycota</taxon>
        <taxon>Pezizomycotina</taxon>
        <taxon>Sordariomycetes</taxon>
        <taxon>Hypocreomycetidae</taxon>
        <taxon>Hypocreales</taxon>
        <taxon>Nectriaceae</taxon>
        <taxon>Fusarium</taxon>
    </lineage>
</organism>
<reference evidence="7" key="1">
    <citation type="submission" date="2014-10" db="EMBL/GenBank/DDBJ databases">
        <authorList>
            <person name="King R."/>
        </authorList>
    </citation>
    <scope>NUCLEOTIDE SEQUENCE [LARGE SCALE GENOMIC DNA]</scope>
    <source>
        <strain evidence="7">A3/5</strain>
    </source>
</reference>
<dbReference type="GO" id="GO:0033314">
    <property type="term" value="P:mitotic DNA replication checkpoint signaling"/>
    <property type="evidence" value="ECO:0007669"/>
    <property type="project" value="TreeGrafter"/>
</dbReference>
<feature type="compositionally biased region" description="Basic and acidic residues" evidence="4">
    <location>
        <begin position="1248"/>
        <end position="1274"/>
    </location>
</feature>
<evidence type="ECO:0000256" key="4">
    <source>
        <dbReference type="SAM" id="MobiDB-lite"/>
    </source>
</evidence>
<dbReference type="EMBL" id="LN649229">
    <property type="protein sequence ID" value="CEI66830.1"/>
    <property type="molecule type" value="Genomic_DNA"/>
</dbReference>
<feature type="compositionally biased region" description="Polar residues" evidence="4">
    <location>
        <begin position="1076"/>
        <end position="1085"/>
    </location>
</feature>
<dbReference type="STRING" id="56646.A0A2L2TXW3"/>
<feature type="compositionally biased region" description="Basic residues" evidence="4">
    <location>
        <begin position="892"/>
        <end position="903"/>
    </location>
</feature>
<keyword evidence="2" id="KW-0597">Phosphoprotein</keyword>
<evidence type="ECO:0000313" key="6">
    <source>
        <dbReference type="EMBL" id="CEI66830.1"/>
    </source>
</evidence>
<keyword evidence="7" id="KW-1185">Reference proteome</keyword>
<proteinExistence type="predicted"/>
<feature type="region of interest" description="Disordered" evidence="4">
    <location>
        <begin position="537"/>
        <end position="697"/>
    </location>
</feature>
<comment type="subcellular location">
    <subcellularLocation>
        <location evidence="1">Nucleus</location>
    </subcellularLocation>
</comment>
<dbReference type="GO" id="GO:0005634">
    <property type="term" value="C:nucleus"/>
    <property type="evidence" value="ECO:0007669"/>
    <property type="project" value="UniProtKB-SubCell"/>
</dbReference>
<feature type="compositionally biased region" description="Basic and acidic residues" evidence="4">
    <location>
        <begin position="1101"/>
        <end position="1126"/>
    </location>
</feature>
<keyword evidence="3" id="KW-0539">Nucleus</keyword>
<feature type="compositionally biased region" description="Basic and acidic residues" evidence="4">
    <location>
        <begin position="208"/>
        <end position="227"/>
    </location>
</feature>
<dbReference type="GO" id="GO:0007095">
    <property type="term" value="P:mitotic G2 DNA damage checkpoint signaling"/>
    <property type="evidence" value="ECO:0007669"/>
    <property type="project" value="TreeGrafter"/>
</dbReference>
<feature type="compositionally biased region" description="Low complexity" evidence="4">
    <location>
        <begin position="1210"/>
        <end position="1230"/>
    </location>
</feature>
<dbReference type="RefSeq" id="XP_025590547.1">
    <property type="nucleotide sequence ID" value="XM_025731531.2"/>
</dbReference>
<feature type="compositionally biased region" description="Acidic residues" evidence="4">
    <location>
        <begin position="591"/>
        <end position="600"/>
    </location>
</feature>
<dbReference type="InterPro" id="IPR024146">
    <property type="entry name" value="Claspin"/>
</dbReference>
<feature type="compositionally biased region" description="Polar residues" evidence="4">
    <location>
        <begin position="669"/>
        <end position="689"/>
    </location>
</feature>
<feature type="region of interest" description="Disordered" evidence="4">
    <location>
        <begin position="1023"/>
        <end position="1192"/>
    </location>
</feature>
<dbReference type="GeneID" id="37254983"/>
<feature type="compositionally biased region" description="Basic and acidic residues" evidence="4">
    <location>
        <begin position="537"/>
        <end position="558"/>
    </location>
</feature>
<feature type="compositionally biased region" description="Basic and acidic residues" evidence="4">
    <location>
        <begin position="855"/>
        <end position="891"/>
    </location>
</feature>
<feature type="compositionally biased region" description="Acidic residues" evidence="4">
    <location>
        <begin position="607"/>
        <end position="625"/>
    </location>
</feature>
<name>A0A2L2TXW3_9HYPO</name>